<protein>
    <submittedName>
        <fullName evidence="1">Uncharacterized protein</fullName>
    </submittedName>
</protein>
<keyword evidence="2" id="KW-1185">Reference proteome</keyword>
<dbReference type="EMBL" id="JACDXJ010000001">
    <property type="protein sequence ID" value="MBA1156360.1"/>
    <property type="molecule type" value="Genomic_DNA"/>
</dbReference>
<organism evidence="1 2">
    <name type="scientific">Microvirga mediterraneensis</name>
    <dbReference type="NCBI Taxonomy" id="2754695"/>
    <lineage>
        <taxon>Bacteria</taxon>
        <taxon>Pseudomonadati</taxon>
        <taxon>Pseudomonadota</taxon>
        <taxon>Alphaproteobacteria</taxon>
        <taxon>Hyphomicrobiales</taxon>
        <taxon>Methylobacteriaceae</taxon>
        <taxon>Microvirga</taxon>
    </lineage>
</organism>
<accession>A0A838BLN0</accession>
<dbReference type="AlphaFoldDB" id="A0A838BLN0"/>
<comment type="caution">
    <text evidence="1">The sequence shown here is derived from an EMBL/GenBank/DDBJ whole genome shotgun (WGS) entry which is preliminary data.</text>
</comment>
<proteinExistence type="predicted"/>
<dbReference type="RefSeq" id="WP_181051939.1">
    <property type="nucleotide sequence ID" value="NZ_JACDXJ010000001.1"/>
</dbReference>
<evidence type="ECO:0000313" key="1">
    <source>
        <dbReference type="EMBL" id="MBA1156360.1"/>
    </source>
</evidence>
<gene>
    <name evidence="1" type="ORF">H0S73_09500</name>
</gene>
<name>A0A838BLN0_9HYPH</name>
<evidence type="ECO:0000313" key="2">
    <source>
        <dbReference type="Proteomes" id="UP000572984"/>
    </source>
</evidence>
<sequence>MITAVVSSALVGREKAPSRLSQLATRFMSALVESRARSAARELHRHEAFISNLGRRQDHSAEFLDQADLLPAKI</sequence>
<reference evidence="1 2" key="1">
    <citation type="submission" date="2020-07" db="EMBL/GenBank/DDBJ databases">
        <title>Draft genome and description of Microvirga mediterraneensis Marseille-Q2068 sp. nov.</title>
        <authorList>
            <person name="Boxberger M."/>
        </authorList>
    </citation>
    <scope>NUCLEOTIDE SEQUENCE [LARGE SCALE GENOMIC DNA]</scope>
    <source>
        <strain evidence="1 2">Marseille-Q2068</strain>
    </source>
</reference>
<dbReference type="Proteomes" id="UP000572984">
    <property type="component" value="Unassembled WGS sequence"/>
</dbReference>